<evidence type="ECO:0000313" key="16">
    <source>
        <dbReference type="EMBL" id="KIW58905.1"/>
    </source>
</evidence>
<dbReference type="Proteomes" id="UP000054342">
    <property type="component" value="Unassembled WGS sequence"/>
</dbReference>
<dbReference type="EMBL" id="KN847318">
    <property type="protein sequence ID" value="KIW58905.1"/>
    <property type="molecule type" value="Genomic_DNA"/>
</dbReference>
<comment type="subunit">
    <text evidence="3">Component of the EKC/KEOPS complex composed of at least BUD32, CGI121, GON7, KAE1 and PCC1; the whole complex dimerizes.</text>
</comment>
<keyword evidence="9" id="KW-0779">Telomere</keyword>
<evidence type="ECO:0000259" key="15">
    <source>
        <dbReference type="PROSITE" id="PS50011"/>
    </source>
</evidence>
<sequence>MGSFDVEIVDVELRFPPGVTHIIGHGSSCFVGLIDPQTVLKYPYFPADRPRIEVEHKLLEHAGKHRRIIESAGLTDSGLLLRYAVNGTLHDYILRHSDLSVARRLRYCAQIAEGIVHLHGRSVYHGDLRPGNILLDEALDVKIADVQGVLEARSTGKVVLDGLARENYMYFMPRNGDYLDTKTDLFAFGSTMHFIMAGQEVFEDLLVPPTTDDQPQQDHQEEQDRREKEAYRRFVENEFPQTSHPCTTIVQRCWRGEYESADQVLGDLRTLS</sequence>
<evidence type="ECO:0000256" key="4">
    <source>
        <dbReference type="ARBA" id="ARBA00012513"/>
    </source>
</evidence>
<evidence type="ECO:0000256" key="7">
    <source>
        <dbReference type="ARBA" id="ARBA00022741"/>
    </source>
</evidence>
<keyword evidence="8" id="KW-0067">ATP-binding</keyword>
<keyword evidence="17" id="KW-1185">Reference proteome</keyword>
<dbReference type="GO" id="GO:0005886">
    <property type="term" value="C:plasma membrane"/>
    <property type="evidence" value="ECO:0007669"/>
    <property type="project" value="TreeGrafter"/>
</dbReference>
<name>A0A0D2EVW3_9EURO</name>
<evidence type="ECO:0000256" key="3">
    <source>
        <dbReference type="ARBA" id="ARBA00011534"/>
    </source>
</evidence>
<dbReference type="Pfam" id="PF00069">
    <property type="entry name" value="Pkinase"/>
    <property type="match status" value="1"/>
</dbReference>
<gene>
    <name evidence="16" type="ORF">PV05_03398</name>
</gene>
<dbReference type="RefSeq" id="XP_013319489.1">
    <property type="nucleotide sequence ID" value="XM_013464035.1"/>
</dbReference>
<dbReference type="HOGENOM" id="CLU_000288_31_0_1"/>
<accession>A0A0D2EVW3</accession>
<feature type="region of interest" description="Disordered" evidence="14">
    <location>
        <begin position="207"/>
        <end position="228"/>
    </location>
</feature>
<protein>
    <recommendedName>
        <fullName evidence="6">EKC/KEOPS complex subunit BUD32</fullName>
        <ecNumber evidence="4">2.7.11.1</ecNumber>
    </recommendedName>
    <alternativeName>
        <fullName evidence="10 11">Atypical Serine/threonine protein kinase BUD32</fullName>
    </alternativeName>
    <alternativeName>
        <fullName evidence="5">EKC/KEOPS complex subunit bud32</fullName>
    </alternativeName>
</protein>
<feature type="domain" description="Protein kinase" evidence="15">
    <location>
        <begin position="1"/>
        <end position="272"/>
    </location>
</feature>
<dbReference type="PROSITE" id="PS00109">
    <property type="entry name" value="PROTEIN_KINASE_TYR"/>
    <property type="match status" value="1"/>
</dbReference>
<dbReference type="PROSITE" id="PS50011">
    <property type="entry name" value="PROTEIN_KINASE_DOM"/>
    <property type="match status" value="1"/>
</dbReference>
<dbReference type="GO" id="GO:0005524">
    <property type="term" value="F:ATP binding"/>
    <property type="evidence" value="ECO:0007669"/>
    <property type="project" value="UniProtKB-KW"/>
</dbReference>
<dbReference type="SUPFAM" id="SSF56112">
    <property type="entry name" value="Protein kinase-like (PK-like)"/>
    <property type="match status" value="1"/>
</dbReference>
<dbReference type="PANTHER" id="PTHR27001">
    <property type="entry name" value="OS01G0253100 PROTEIN"/>
    <property type="match status" value="1"/>
</dbReference>
<dbReference type="InterPro" id="IPR008266">
    <property type="entry name" value="Tyr_kinase_AS"/>
</dbReference>
<evidence type="ECO:0000256" key="2">
    <source>
        <dbReference type="ARBA" id="ARBA00004574"/>
    </source>
</evidence>
<keyword evidence="9" id="KW-0158">Chromosome</keyword>
<evidence type="ECO:0000256" key="11">
    <source>
        <dbReference type="ARBA" id="ARBA00033194"/>
    </source>
</evidence>
<dbReference type="GO" id="GO:0004674">
    <property type="term" value="F:protein serine/threonine kinase activity"/>
    <property type="evidence" value="ECO:0007669"/>
    <property type="project" value="UniProtKB-EC"/>
</dbReference>
<proteinExistence type="predicted"/>
<comment type="function">
    <text evidence="1">Component of the EKC/KEOPS complex that is required for the formation of a threonylcarbamoyl group on adenosine at position 37 (t(6)A37) in tRNAs that read codons beginning with adenine. The complex is probably involved in the transfer of the threonylcarbamoyl moiety of threonylcarbamoyl-AMP (TC-AMP) to the N6 group of A37. BUD32 has ATPase activity in the context of the EKC/KEOPS complex and likely plays a supporting role to the catalytic subunit KAE1. The EKC/KEOPS complex also promotes both telomere uncapping and telomere elongation. The complex is required for efficient recruitment of transcriptional coactivators.</text>
</comment>
<reference evidence="16 17" key="1">
    <citation type="submission" date="2015-01" db="EMBL/GenBank/DDBJ databases">
        <title>The Genome Sequence of Exophiala xenobiotica CBS118157.</title>
        <authorList>
            <consortium name="The Broad Institute Genomics Platform"/>
            <person name="Cuomo C."/>
            <person name="de Hoog S."/>
            <person name="Gorbushina A."/>
            <person name="Stielow B."/>
            <person name="Teixiera M."/>
            <person name="Abouelleil A."/>
            <person name="Chapman S.B."/>
            <person name="Priest M."/>
            <person name="Young S.K."/>
            <person name="Wortman J."/>
            <person name="Nusbaum C."/>
            <person name="Birren B."/>
        </authorList>
    </citation>
    <scope>NUCLEOTIDE SEQUENCE [LARGE SCALE GENOMIC DNA]</scope>
    <source>
        <strain evidence="16 17">CBS 118157</strain>
    </source>
</reference>
<dbReference type="Gene3D" id="1.10.510.10">
    <property type="entry name" value="Transferase(Phosphotransferase) domain 1"/>
    <property type="match status" value="1"/>
</dbReference>
<organism evidence="16 17">
    <name type="scientific">Exophiala xenobiotica</name>
    <dbReference type="NCBI Taxonomy" id="348802"/>
    <lineage>
        <taxon>Eukaryota</taxon>
        <taxon>Fungi</taxon>
        <taxon>Dikarya</taxon>
        <taxon>Ascomycota</taxon>
        <taxon>Pezizomycotina</taxon>
        <taxon>Eurotiomycetes</taxon>
        <taxon>Chaetothyriomycetidae</taxon>
        <taxon>Chaetothyriales</taxon>
        <taxon>Herpotrichiellaceae</taxon>
        <taxon>Exophiala</taxon>
    </lineage>
</organism>
<feature type="compositionally biased region" description="Basic and acidic residues" evidence="14">
    <location>
        <begin position="216"/>
        <end position="228"/>
    </location>
</feature>
<dbReference type="PANTHER" id="PTHR27001:SF931">
    <property type="entry name" value="OS11G0664100 PROTEIN"/>
    <property type="match status" value="1"/>
</dbReference>
<dbReference type="AlphaFoldDB" id="A0A0D2EVW3"/>
<dbReference type="InterPro" id="IPR000719">
    <property type="entry name" value="Prot_kinase_dom"/>
</dbReference>
<evidence type="ECO:0000256" key="12">
    <source>
        <dbReference type="ARBA" id="ARBA00047899"/>
    </source>
</evidence>
<evidence type="ECO:0000256" key="8">
    <source>
        <dbReference type="ARBA" id="ARBA00022840"/>
    </source>
</evidence>
<dbReference type="EC" id="2.7.11.1" evidence="4"/>
<evidence type="ECO:0000256" key="9">
    <source>
        <dbReference type="ARBA" id="ARBA00022895"/>
    </source>
</evidence>
<evidence type="ECO:0000256" key="10">
    <source>
        <dbReference type="ARBA" id="ARBA00030980"/>
    </source>
</evidence>
<dbReference type="OrthoDB" id="1668230at2759"/>
<evidence type="ECO:0000256" key="14">
    <source>
        <dbReference type="SAM" id="MobiDB-lite"/>
    </source>
</evidence>
<dbReference type="InterPro" id="IPR011009">
    <property type="entry name" value="Kinase-like_dom_sf"/>
</dbReference>
<evidence type="ECO:0000256" key="13">
    <source>
        <dbReference type="ARBA" id="ARBA00048679"/>
    </source>
</evidence>
<evidence type="ECO:0000313" key="17">
    <source>
        <dbReference type="Proteomes" id="UP000054342"/>
    </source>
</evidence>
<comment type="subcellular location">
    <subcellularLocation>
        <location evidence="2">Chromosome</location>
        <location evidence="2">Telomere</location>
    </subcellularLocation>
</comment>
<dbReference type="GO" id="GO:0000781">
    <property type="term" value="C:chromosome, telomeric region"/>
    <property type="evidence" value="ECO:0007669"/>
    <property type="project" value="UniProtKB-SubCell"/>
</dbReference>
<dbReference type="GeneID" id="25325306"/>
<evidence type="ECO:0000256" key="5">
    <source>
        <dbReference type="ARBA" id="ARBA00013948"/>
    </source>
</evidence>
<dbReference type="STRING" id="348802.A0A0D2EVW3"/>
<keyword evidence="7" id="KW-0547">Nucleotide-binding</keyword>
<evidence type="ECO:0000256" key="6">
    <source>
        <dbReference type="ARBA" id="ARBA00019973"/>
    </source>
</evidence>
<comment type="catalytic activity">
    <reaction evidence="12">
        <text>L-threonyl-[protein] + ATP = O-phospho-L-threonyl-[protein] + ADP + H(+)</text>
        <dbReference type="Rhea" id="RHEA:46608"/>
        <dbReference type="Rhea" id="RHEA-COMP:11060"/>
        <dbReference type="Rhea" id="RHEA-COMP:11605"/>
        <dbReference type="ChEBI" id="CHEBI:15378"/>
        <dbReference type="ChEBI" id="CHEBI:30013"/>
        <dbReference type="ChEBI" id="CHEBI:30616"/>
        <dbReference type="ChEBI" id="CHEBI:61977"/>
        <dbReference type="ChEBI" id="CHEBI:456216"/>
        <dbReference type="EC" id="2.7.11.1"/>
    </reaction>
</comment>
<evidence type="ECO:0000256" key="1">
    <source>
        <dbReference type="ARBA" id="ARBA00003747"/>
    </source>
</evidence>
<comment type="catalytic activity">
    <reaction evidence="13">
        <text>L-seryl-[protein] + ATP = O-phospho-L-seryl-[protein] + ADP + H(+)</text>
        <dbReference type="Rhea" id="RHEA:17989"/>
        <dbReference type="Rhea" id="RHEA-COMP:9863"/>
        <dbReference type="Rhea" id="RHEA-COMP:11604"/>
        <dbReference type="ChEBI" id="CHEBI:15378"/>
        <dbReference type="ChEBI" id="CHEBI:29999"/>
        <dbReference type="ChEBI" id="CHEBI:30616"/>
        <dbReference type="ChEBI" id="CHEBI:83421"/>
        <dbReference type="ChEBI" id="CHEBI:456216"/>
        <dbReference type="EC" id="2.7.11.1"/>
    </reaction>
</comment>